<evidence type="ECO:0000256" key="1">
    <source>
        <dbReference type="ARBA" id="ARBA00022603"/>
    </source>
</evidence>
<evidence type="ECO:0000313" key="3">
    <source>
        <dbReference type="EMBL" id="UZD55575.1"/>
    </source>
</evidence>
<dbReference type="InterPro" id="IPR029063">
    <property type="entry name" value="SAM-dependent_MTases_sf"/>
</dbReference>
<keyword evidence="4" id="KW-1185">Reference proteome</keyword>
<protein>
    <submittedName>
        <fullName evidence="3">Biotin synthase</fullName>
    </submittedName>
</protein>
<keyword evidence="1" id="KW-0489">Methyltransferase</keyword>
<dbReference type="SUPFAM" id="SSF53335">
    <property type="entry name" value="S-adenosyl-L-methionine-dependent methyltransferases"/>
    <property type="match status" value="1"/>
</dbReference>
<sequence>MSDPAPRLFDPRATEAWLRRAPVEAAPWLHQEVARRMAERLALVRRTPTTVIDWWASLSGSAELLRSTYPQARLVPVEAPARLARLAQAPAPAGPWWSPARWRRPAAAQPVEEGAAVTLGAELLWANMVLHWAADPPAMLQQWHRALAVDGFVMFSCLGPDTVRELRTLYSRAGWGPAGAEFVDMHDIGDMLVHAGFDDPVMDMERLRLSWDDACRCLAELRTLGRNTHPRRAAGLRTARWLRALEAALTPAEGPTVLTFEIVYGHAFKGLPRARAGGETTSVSLQDMRSMMRARNARRS</sequence>
<gene>
    <name evidence="3" type="ORF">OMP39_03010</name>
</gene>
<name>A0ABY6MU92_9BURK</name>
<dbReference type="PANTHER" id="PTHR13090:SF1">
    <property type="entry name" value="ARGININE-HYDROXYLASE NDUFAF5, MITOCHONDRIAL"/>
    <property type="match status" value="1"/>
</dbReference>
<dbReference type="Gene3D" id="3.40.50.150">
    <property type="entry name" value="Vaccinia Virus protein VP39"/>
    <property type="match status" value="1"/>
</dbReference>
<evidence type="ECO:0000256" key="2">
    <source>
        <dbReference type="ARBA" id="ARBA00022679"/>
    </source>
</evidence>
<organism evidence="3 4">
    <name type="scientific">Caldimonas aquatica</name>
    <dbReference type="NCBI Taxonomy" id="376175"/>
    <lineage>
        <taxon>Bacteria</taxon>
        <taxon>Pseudomonadati</taxon>
        <taxon>Pseudomonadota</taxon>
        <taxon>Betaproteobacteria</taxon>
        <taxon>Burkholderiales</taxon>
        <taxon>Sphaerotilaceae</taxon>
        <taxon>Caldimonas</taxon>
    </lineage>
</organism>
<proteinExistence type="predicted"/>
<dbReference type="InterPro" id="IPR050602">
    <property type="entry name" value="Malonyl-ACP_OMT"/>
</dbReference>
<reference evidence="3" key="1">
    <citation type="submission" date="2022-10" db="EMBL/GenBank/DDBJ databases">
        <title>Complete genome sequence of Schlegelella aquatica LMG 23380.</title>
        <authorList>
            <person name="Musilova J."/>
            <person name="Kourilova X."/>
            <person name="Bezdicek M."/>
            <person name="Hermankova K."/>
            <person name="Obruca S."/>
            <person name="Sedlar K."/>
        </authorList>
    </citation>
    <scope>NUCLEOTIDE SEQUENCE</scope>
    <source>
        <strain evidence="3">LMG 23380</strain>
    </source>
</reference>
<dbReference type="RefSeq" id="WP_264893329.1">
    <property type="nucleotide sequence ID" value="NZ_CP110257.1"/>
</dbReference>
<dbReference type="EMBL" id="CP110257">
    <property type="protein sequence ID" value="UZD55575.1"/>
    <property type="molecule type" value="Genomic_DNA"/>
</dbReference>
<evidence type="ECO:0000313" key="4">
    <source>
        <dbReference type="Proteomes" id="UP001163266"/>
    </source>
</evidence>
<keyword evidence="2" id="KW-0808">Transferase</keyword>
<accession>A0ABY6MU92</accession>
<dbReference type="PANTHER" id="PTHR13090">
    <property type="entry name" value="ARGININE-HYDROXYLASE NDUFAF5, MITOCHONDRIAL"/>
    <property type="match status" value="1"/>
</dbReference>
<dbReference type="Proteomes" id="UP001163266">
    <property type="component" value="Chromosome"/>
</dbReference>